<dbReference type="EMBL" id="MU277373">
    <property type="protein sequence ID" value="KAI0054642.1"/>
    <property type="molecule type" value="Genomic_DNA"/>
</dbReference>
<organism evidence="1 2">
    <name type="scientific">Artomyces pyxidatus</name>
    <dbReference type="NCBI Taxonomy" id="48021"/>
    <lineage>
        <taxon>Eukaryota</taxon>
        <taxon>Fungi</taxon>
        <taxon>Dikarya</taxon>
        <taxon>Basidiomycota</taxon>
        <taxon>Agaricomycotina</taxon>
        <taxon>Agaricomycetes</taxon>
        <taxon>Russulales</taxon>
        <taxon>Auriscalpiaceae</taxon>
        <taxon>Artomyces</taxon>
    </lineage>
</organism>
<name>A0ACB8SEN0_9AGAM</name>
<evidence type="ECO:0000313" key="2">
    <source>
        <dbReference type="Proteomes" id="UP000814140"/>
    </source>
</evidence>
<comment type="caution">
    <text evidence="1">The sequence shown here is derived from an EMBL/GenBank/DDBJ whole genome shotgun (WGS) entry which is preliminary data.</text>
</comment>
<protein>
    <submittedName>
        <fullName evidence="1">Uncharacterized protein</fullName>
    </submittedName>
</protein>
<reference evidence="1" key="2">
    <citation type="journal article" date="2022" name="New Phytol.">
        <title>Evolutionary transition to the ectomycorrhizal habit in the genomes of a hyperdiverse lineage of mushroom-forming fungi.</title>
        <authorList>
            <person name="Looney B."/>
            <person name="Miyauchi S."/>
            <person name="Morin E."/>
            <person name="Drula E."/>
            <person name="Courty P.E."/>
            <person name="Kohler A."/>
            <person name="Kuo A."/>
            <person name="LaButti K."/>
            <person name="Pangilinan J."/>
            <person name="Lipzen A."/>
            <person name="Riley R."/>
            <person name="Andreopoulos W."/>
            <person name="He G."/>
            <person name="Johnson J."/>
            <person name="Nolan M."/>
            <person name="Tritt A."/>
            <person name="Barry K.W."/>
            <person name="Grigoriev I.V."/>
            <person name="Nagy L.G."/>
            <person name="Hibbett D."/>
            <person name="Henrissat B."/>
            <person name="Matheny P.B."/>
            <person name="Labbe J."/>
            <person name="Martin F.M."/>
        </authorList>
    </citation>
    <scope>NUCLEOTIDE SEQUENCE</scope>
    <source>
        <strain evidence="1">HHB10654</strain>
    </source>
</reference>
<evidence type="ECO:0000313" key="1">
    <source>
        <dbReference type="EMBL" id="KAI0054642.1"/>
    </source>
</evidence>
<dbReference type="Proteomes" id="UP000814140">
    <property type="component" value="Unassembled WGS sequence"/>
</dbReference>
<sequence length="972" mass="107002">MARKKADGGSAEPQLTPAQKGAATRRANQEKRRLAALEIPDDSPRDEDGQEPPSKGRQNMLKGASVSTRENEEEENEVAPGRAIRSRRSTTERARKNGQGEEQSGARKRAASSAEPRAAAGSATKAPKKRKSDVNVSNQDKSVPMEVDEDGDDDLEVVSIDPTNSRNGEGAPGPGDDVVEPLQIARPRARFAGRSSRSAARATRIASQPLEATAAQVEKTTTGAHNDDNAETDEQHPVARLRSRATRIVSESSDEEGEASNAGAGGGEVEERVASDEAEGDETWAKGDDVTDAAAEDEPAPMKTSKALALQFEQATPIFKKRQPSAARDNQSNAPHGGGTFNDPDNRDDASRRTLARVNERRRTRADAAHDSLEVVQNDIGNMSIDQDKGGPDHRPLTSRRTRRHEGVDGSGERREMEPRQAKHYDARDGEIPRERAERRLDAYGDGDGDGEASSNTGGRHGQPADREDRAPPRRRGSPRDEYDDRRDGYDRNHRDDRGGRADHSIQGGRQGASNGRGSATRIGTLGRRDESSEPDDRRAQKGERSGSPPRLASGRRDRDRREVVAIDDSEDNWSRGKGSTGHRAHATQRRSGRDGYDDDDDDDEVGQDDRPRRRRERESRVKVEPDSEGRRSSKKDKGQVRRRAKAGFIMDEGDSDGGAGMRVRARAANGSENEPKDGRWFRWTTVKFGPDGRPTLRGQDDRVAEVLSLASATEVPKFVCFQDAFPLADDRVPYYRMALTKVAKHLKEWDVLERLENDPSYVSDMAIIPEARMSIFRGKVRDKAVAGVKLLYHFALFPENEFVAIVAKLLEDQRYIYPGDEAKKTIQDDSPYCHAAIIAVIYESFFGGDAVKKFPVEFYPVSPRTGKRQLPKSMVAFSATVNEAALKAYQMGPTAVKVELKGDVFDDVYSVHLATLDQIYSDDSEVYDGLMTYLYDEASHGLGAPGPSTSARRGSTKPITIITANMAKRFK</sequence>
<proteinExistence type="predicted"/>
<accession>A0ACB8SEN0</accession>
<reference evidence="1" key="1">
    <citation type="submission" date="2021-03" db="EMBL/GenBank/DDBJ databases">
        <authorList>
            <consortium name="DOE Joint Genome Institute"/>
            <person name="Ahrendt S."/>
            <person name="Looney B.P."/>
            <person name="Miyauchi S."/>
            <person name="Morin E."/>
            <person name="Drula E."/>
            <person name="Courty P.E."/>
            <person name="Chicoki N."/>
            <person name="Fauchery L."/>
            <person name="Kohler A."/>
            <person name="Kuo A."/>
            <person name="Labutti K."/>
            <person name="Pangilinan J."/>
            <person name="Lipzen A."/>
            <person name="Riley R."/>
            <person name="Andreopoulos W."/>
            <person name="He G."/>
            <person name="Johnson J."/>
            <person name="Barry K.W."/>
            <person name="Grigoriev I.V."/>
            <person name="Nagy L."/>
            <person name="Hibbett D."/>
            <person name="Henrissat B."/>
            <person name="Matheny P.B."/>
            <person name="Labbe J."/>
            <person name="Martin F."/>
        </authorList>
    </citation>
    <scope>NUCLEOTIDE SEQUENCE</scope>
    <source>
        <strain evidence="1">HHB10654</strain>
    </source>
</reference>
<gene>
    <name evidence="1" type="ORF">BV25DRAFT_1922508</name>
</gene>
<keyword evidence="2" id="KW-1185">Reference proteome</keyword>